<dbReference type="AlphaFoldDB" id="A0A151RSK0"/>
<protein>
    <submittedName>
        <fullName evidence="1">Uncharacterized protein</fullName>
    </submittedName>
</protein>
<sequence>MKADVRMDVKHYSMYAHQTFVVVESELKVLSRCLNNNEGGRHTCMNAILSQDHNKLDSEFICFCILGMVKEDVSMSILLIQERISGQFNYKVLYRKTWKAKQKVISRVFGDWEDSYDLLPRWLDRMLECCPGSTYRLKTIDYMSNNVVAA</sequence>
<gene>
    <name evidence="1" type="ORF">KK1_032927</name>
</gene>
<dbReference type="EMBL" id="KQ483588">
    <property type="protein sequence ID" value="KYP45516.1"/>
    <property type="molecule type" value="Genomic_DNA"/>
</dbReference>
<reference evidence="1" key="1">
    <citation type="journal article" date="2012" name="Nat. Biotechnol.">
        <title>Draft genome sequence of pigeonpea (Cajanus cajan), an orphan legume crop of resource-poor farmers.</title>
        <authorList>
            <person name="Varshney R.K."/>
            <person name="Chen W."/>
            <person name="Li Y."/>
            <person name="Bharti A.K."/>
            <person name="Saxena R.K."/>
            <person name="Schlueter J.A."/>
            <person name="Donoghue M.T."/>
            <person name="Azam S."/>
            <person name="Fan G."/>
            <person name="Whaley A.M."/>
            <person name="Farmer A.D."/>
            <person name="Sheridan J."/>
            <person name="Iwata A."/>
            <person name="Tuteja R."/>
            <person name="Penmetsa R.V."/>
            <person name="Wu W."/>
            <person name="Upadhyaya H.D."/>
            <person name="Yang S.P."/>
            <person name="Shah T."/>
            <person name="Saxena K.B."/>
            <person name="Michael T."/>
            <person name="McCombie W.R."/>
            <person name="Yang B."/>
            <person name="Zhang G."/>
            <person name="Yang H."/>
            <person name="Wang J."/>
            <person name="Spillane C."/>
            <person name="Cook D.R."/>
            <person name="May G.D."/>
            <person name="Xu X."/>
            <person name="Jackson S.A."/>
        </authorList>
    </citation>
    <scope>NUCLEOTIDE SEQUENCE [LARGE SCALE GENOMIC DNA]</scope>
</reference>
<evidence type="ECO:0000313" key="2">
    <source>
        <dbReference type="Proteomes" id="UP000075243"/>
    </source>
</evidence>
<organism evidence="1 2">
    <name type="scientific">Cajanus cajan</name>
    <name type="common">Pigeon pea</name>
    <name type="synonym">Cajanus indicus</name>
    <dbReference type="NCBI Taxonomy" id="3821"/>
    <lineage>
        <taxon>Eukaryota</taxon>
        <taxon>Viridiplantae</taxon>
        <taxon>Streptophyta</taxon>
        <taxon>Embryophyta</taxon>
        <taxon>Tracheophyta</taxon>
        <taxon>Spermatophyta</taxon>
        <taxon>Magnoliopsida</taxon>
        <taxon>eudicotyledons</taxon>
        <taxon>Gunneridae</taxon>
        <taxon>Pentapetalae</taxon>
        <taxon>rosids</taxon>
        <taxon>fabids</taxon>
        <taxon>Fabales</taxon>
        <taxon>Fabaceae</taxon>
        <taxon>Papilionoideae</taxon>
        <taxon>50 kb inversion clade</taxon>
        <taxon>NPAAA clade</taxon>
        <taxon>indigoferoid/millettioid clade</taxon>
        <taxon>Phaseoleae</taxon>
        <taxon>Cajanus</taxon>
    </lineage>
</organism>
<proteinExistence type="predicted"/>
<name>A0A151RSK0_CAJCA</name>
<keyword evidence="2" id="KW-1185">Reference proteome</keyword>
<evidence type="ECO:0000313" key="1">
    <source>
        <dbReference type="EMBL" id="KYP45516.1"/>
    </source>
</evidence>
<dbReference type="Gramene" id="C.cajan_31135.t">
    <property type="protein sequence ID" value="C.cajan_31135.t"/>
    <property type="gene ID" value="C.cajan_31135"/>
</dbReference>
<dbReference type="Proteomes" id="UP000075243">
    <property type="component" value="Unassembled WGS sequence"/>
</dbReference>
<accession>A0A151RSK0</accession>